<organism evidence="1 2">
    <name type="scientific">Staphylococcus pettenkoferi</name>
    <dbReference type="NCBI Taxonomy" id="170573"/>
    <lineage>
        <taxon>Bacteria</taxon>
        <taxon>Bacillati</taxon>
        <taxon>Bacillota</taxon>
        <taxon>Bacilli</taxon>
        <taxon>Bacillales</taxon>
        <taxon>Staphylococcaceae</taxon>
        <taxon>Staphylococcus</taxon>
    </lineage>
</organism>
<comment type="caution">
    <text evidence="1">The sequence shown here is derived from an EMBL/GenBank/DDBJ whole genome shotgun (WGS) entry which is preliminary data.</text>
</comment>
<dbReference type="AlphaFoldDB" id="A0A9Q4H1L0"/>
<sequence>MQFLNRREFKTKKQFENKFKIVVNSHTKIFIIMDTDDCSAIESENYKSGKMFNRYWGSSYIHPIFSTLNLEDVISRTQLDIYHQKKDAVKIFPQNMLDKHEGIMHVYQAFKKTNNTNFDEVFEYLIQNKD</sequence>
<evidence type="ECO:0000313" key="1">
    <source>
        <dbReference type="EMBL" id="MCY1595914.1"/>
    </source>
</evidence>
<protein>
    <submittedName>
        <fullName evidence="1">Uncharacterized protein</fullName>
    </submittedName>
</protein>
<accession>A0A9Q4H1L0</accession>
<gene>
    <name evidence="1" type="ORF">NW112_11935</name>
</gene>
<proteinExistence type="predicted"/>
<evidence type="ECO:0000313" key="2">
    <source>
        <dbReference type="Proteomes" id="UP001081438"/>
    </source>
</evidence>
<name>A0A9Q4H1L0_9STAP</name>
<dbReference type="EMBL" id="JANSKX010000048">
    <property type="protein sequence ID" value="MCY1595914.1"/>
    <property type="molecule type" value="Genomic_DNA"/>
</dbReference>
<dbReference type="Proteomes" id="UP001081438">
    <property type="component" value="Unassembled WGS sequence"/>
</dbReference>
<reference evidence="1" key="1">
    <citation type="journal article" date="2022" name="Int. J. Mol. Sci.">
        <title>Phenotypic and genotypic virulence characterisation of Staphylococcus pettenkoferi strains isolated from human bloodstream and diabetic foot infections.</title>
        <authorList>
            <person name="Magnan C."/>
        </authorList>
    </citation>
    <scope>NUCLEOTIDE SEQUENCE</scope>
    <source>
        <strain evidence="1">NSP020P</strain>
    </source>
</reference>